<organism evidence="1 2">
    <name type="scientific">Hyalomma asiaticum</name>
    <name type="common">Tick</name>
    <dbReference type="NCBI Taxonomy" id="266040"/>
    <lineage>
        <taxon>Eukaryota</taxon>
        <taxon>Metazoa</taxon>
        <taxon>Ecdysozoa</taxon>
        <taxon>Arthropoda</taxon>
        <taxon>Chelicerata</taxon>
        <taxon>Arachnida</taxon>
        <taxon>Acari</taxon>
        <taxon>Parasitiformes</taxon>
        <taxon>Ixodida</taxon>
        <taxon>Ixodoidea</taxon>
        <taxon>Ixodidae</taxon>
        <taxon>Hyalomminae</taxon>
        <taxon>Hyalomma</taxon>
    </lineage>
</organism>
<keyword evidence="2" id="KW-1185">Reference proteome</keyword>
<reference evidence="1" key="1">
    <citation type="submission" date="2020-05" db="EMBL/GenBank/DDBJ databases">
        <title>Large-scale comparative analyses of tick genomes elucidate their genetic diversity and vector capacities.</title>
        <authorList>
            <person name="Jia N."/>
            <person name="Wang J."/>
            <person name="Shi W."/>
            <person name="Du L."/>
            <person name="Sun Y."/>
            <person name="Zhan W."/>
            <person name="Jiang J."/>
            <person name="Wang Q."/>
            <person name="Zhang B."/>
            <person name="Ji P."/>
            <person name="Sakyi L.B."/>
            <person name="Cui X."/>
            <person name="Yuan T."/>
            <person name="Jiang B."/>
            <person name="Yang W."/>
            <person name="Lam T.T.-Y."/>
            <person name="Chang Q."/>
            <person name="Ding S."/>
            <person name="Wang X."/>
            <person name="Zhu J."/>
            <person name="Ruan X."/>
            <person name="Zhao L."/>
            <person name="Wei J."/>
            <person name="Que T."/>
            <person name="Du C."/>
            <person name="Cheng J."/>
            <person name="Dai P."/>
            <person name="Han X."/>
            <person name="Huang E."/>
            <person name="Gao Y."/>
            <person name="Liu J."/>
            <person name="Shao H."/>
            <person name="Ye R."/>
            <person name="Li L."/>
            <person name="Wei W."/>
            <person name="Wang X."/>
            <person name="Wang C."/>
            <person name="Yang T."/>
            <person name="Huo Q."/>
            <person name="Li W."/>
            <person name="Guo W."/>
            <person name="Chen H."/>
            <person name="Zhou L."/>
            <person name="Ni X."/>
            <person name="Tian J."/>
            <person name="Zhou Y."/>
            <person name="Sheng Y."/>
            <person name="Liu T."/>
            <person name="Pan Y."/>
            <person name="Xia L."/>
            <person name="Li J."/>
            <person name="Zhao F."/>
            <person name="Cao W."/>
        </authorList>
    </citation>
    <scope>NUCLEOTIDE SEQUENCE</scope>
    <source>
        <strain evidence="1">Hyas-2018</strain>
    </source>
</reference>
<name>A0ACB7SVT3_HYAAI</name>
<gene>
    <name evidence="1" type="ORF">HPB50_007230</name>
</gene>
<comment type="caution">
    <text evidence="1">The sequence shown here is derived from an EMBL/GenBank/DDBJ whole genome shotgun (WGS) entry which is preliminary data.</text>
</comment>
<evidence type="ECO:0000313" key="1">
    <source>
        <dbReference type="EMBL" id="KAH6938142.1"/>
    </source>
</evidence>
<dbReference type="EMBL" id="CM023482">
    <property type="protein sequence ID" value="KAH6938142.1"/>
    <property type="molecule type" value="Genomic_DNA"/>
</dbReference>
<evidence type="ECO:0000313" key="2">
    <source>
        <dbReference type="Proteomes" id="UP000821845"/>
    </source>
</evidence>
<accession>A0ACB7SVT3</accession>
<sequence>MFGSPLHGRDRSPDPQLLELSELTPVHQRSSRRLQVDPPEFGPLPATTTMQAMSTPDTATMTSPTTSSDLVVYPPRPYLVFHDRLLRVDRWPAVERVSAHLGLYMLLCRGGIPFCFNALSSSVPPKRSHSRLTSTSAFPQPTARLEQHSERPCHCPSSRRSLALVTHLFNSSPGCKDSCSTTSV</sequence>
<proteinExistence type="predicted"/>
<protein>
    <submittedName>
        <fullName evidence="1">Uncharacterized protein</fullName>
    </submittedName>
</protein>
<dbReference type="Proteomes" id="UP000821845">
    <property type="component" value="Chromosome 2"/>
</dbReference>